<evidence type="ECO:0000313" key="4">
    <source>
        <dbReference type="EMBL" id="WEK33536.1"/>
    </source>
</evidence>
<keyword evidence="1" id="KW-1133">Transmembrane helix</keyword>
<keyword evidence="1" id="KW-0812">Transmembrane</keyword>
<dbReference type="Pfam" id="PF16344">
    <property type="entry name" value="FecR_C"/>
    <property type="match status" value="1"/>
</dbReference>
<gene>
    <name evidence="4" type="ORF">P0Y53_13675</name>
</gene>
<evidence type="ECO:0000259" key="3">
    <source>
        <dbReference type="Pfam" id="PF16344"/>
    </source>
</evidence>
<proteinExistence type="predicted"/>
<evidence type="ECO:0000259" key="2">
    <source>
        <dbReference type="Pfam" id="PF04773"/>
    </source>
</evidence>
<dbReference type="PANTHER" id="PTHR30273">
    <property type="entry name" value="PERIPLASMIC SIGNAL SENSOR AND SIGMA FACTOR ACTIVATOR FECR-RELATED"/>
    <property type="match status" value="1"/>
</dbReference>
<feature type="transmembrane region" description="Helical" evidence="1">
    <location>
        <begin position="94"/>
        <end position="112"/>
    </location>
</feature>
<keyword evidence="1" id="KW-0472">Membrane</keyword>
<dbReference type="InterPro" id="IPR006860">
    <property type="entry name" value="FecR"/>
</dbReference>
<dbReference type="GO" id="GO:0016989">
    <property type="term" value="F:sigma factor antagonist activity"/>
    <property type="evidence" value="ECO:0007669"/>
    <property type="project" value="TreeGrafter"/>
</dbReference>
<name>A0AAJ5WKH1_9BACT</name>
<evidence type="ECO:0000256" key="1">
    <source>
        <dbReference type="SAM" id="Phobius"/>
    </source>
</evidence>
<dbReference type="InterPro" id="IPR012373">
    <property type="entry name" value="Ferrdict_sens_TM"/>
</dbReference>
<feature type="domain" description="Protein FecR C-terminal" evidence="3">
    <location>
        <begin position="351"/>
        <end position="417"/>
    </location>
</feature>
<dbReference type="InterPro" id="IPR032508">
    <property type="entry name" value="FecR_C"/>
</dbReference>
<dbReference type="Gene3D" id="2.60.120.1440">
    <property type="match status" value="1"/>
</dbReference>
<feature type="domain" description="FecR protein" evidence="2">
    <location>
        <begin position="186"/>
        <end position="280"/>
    </location>
</feature>
<dbReference type="PANTHER" id="PTHR30273:SF2">
    <property type="entry name" value="PROTEIN FECR"/>
    <property type="match status" value="1"/>
</dbReference>
<dbReference type="Proteomes" id="UP001220610">
    <property type="component" value="Chromosome"/>
</dbReference>
<dbReference type="AlphaFoldDB" id="A0AAJ5WKH1"/>
<evidence type="ECO:0000313" key="5">
    <source>
        <dbReference type="Proteomes" id="UP001220610"/>
    </source>
</evidence>
<protein>
    <submittedName>
        <fullName evidence="4">FecR domain-containing protein</fullName>
    </submittedName>
</protein>
<reference evidence="4" key="1">
    <citation type="submission" date="2023-03" db="EMBL/GenBank/DDBJ databases">
        <title>Andean soil-derived lignocellulolytic bacterial consortium as a source of novel taxa and putative plastic-active enzymes.</title>
        <authorList>
            <person name="Diaz-Garcia L."/>
            <person name="Chuvochina M."/>
            <person name="Feuerriegel G."/>
            <person name="Bunk B."/>
            <person name="Sproer C."/>
            <person name="Streit W.R."/>
            <person name="Rodriguez L.M."/>
            <person name="Overmann J."/>
            <person name="Jimenez D.J."/>
        </authorList>
    </citation>
    <scope>NUCLEOTIDE SEQUENCE</scope>
    <source>
        <strain evidence="4">MAG 7</strain>
    </source>
</reference>
<dbReference type="Pfam" id="PF04773">
    <property type="entry name" value="FecR"/>
    <property type="match status" value="1"/>
</dbReference>
<sequence length="419" mass="45685">MDKKGLAYYLEAYTAGLLTAEERQELQLLLQDPSNKETLDQLLDADWQRWEDSDLQFPEGFARVQQAVSAKVRAEQAAGKQPAGRVVRLPRSTWAAAAAVLLLLAAGSYWWLIREKPSAPVVVAANPADIPPGSPGAILTLADGSQVLLDTIQQATIALQGGITATVVNGALVYEGKGTELLYNSMKTPRGRQYQLRLPDGTRVWLNAASSIRYPTVFTGSNRTVELSGEAYFEVTNNPRQPFLVQVNNAAAVEVLGTHFNINAYGEEPAIQTTLLEGSIAVSLAGTAHTGAGRTAKAVLQPGQQARIRTGKLSGTTIPGSSQILTKETGAITVLKNIDTDKVMAWKNGLFNFEGASLEEVMRQSERWYDIEVVYEKGIPDMELTGKMTRDVTLGQLLEGLELFHVHYRLEGRRLIILP</sequence>
<dbReference type="EMBL" id="CP119311">
    <property type="protein sequence ID" value="WEK33536.1"/>
    <property type="molecule type" value="Genomic_DNA"/>
</dbReference>
<accession>A0AAJ5WKH1</accession>
<dbReference type="Gene3D" id="3.55.50.30">
    <property type="match status" value="1"/>
</dbReference>
<organism evidence="4 5">
    <name type="scientific">Candidatus Pseudobacter hemicellulosilyticus</name>
    <dbReference type="NCBI Taxonomy" id="3121375"/>
    <lineage>
        <taxon>Bacteria</taxon>
        <taxon>Pseudomonadati</taxon>
        <taxon>Bacteroidota</taxon>
        <taxon>Chitinophagia</taxon>
        <taxon>Chitinophagales</taxon>
        <taxon>Chitinophagaceae</taxon>
        <taxon>Pseudobacter</taxon>
    </lineage>
</organism>